<evidence type="ECO:0000256" key="1">
    <source>
        <dbReference type="SAM" id="Phobius"/>
    </source>
</evidence>
<feature type="transmembrane region" description="Helical" evidence="1">
    <location>
        <begin position="456"/>
        <end position="478"/>
    </location>
</feature>
<evidence type="ECO:0000313" key="3">
    <source>
        <dbReference type="Proteomes" id="UP000663860"/>
    </source>
</evidence>
<feature type="transmembrane region" description="Helical" evidence="1">
    <location>
        <begin position="38"/>
        <end position="58"/>
    </location>
</feature>
<gene>
    <name evidence="2" type="ORF">IZO911_LOCUS8663</name>
</gene>
<protein>
    <submittedName>
        <fullName evidence="2">Uncharacterized protein</fullName>
    </submittedName>
</protein>
<name>A0A813UR05_9BILA</name>
<organism evidence="2 3">
    <name type="scientific">Adineta steineri</name>
    <dbReference type="NCBI Taxonomy" id="433720"/>
    <lineage>
        <taxon>Eukaryota</taxon>
        <taxon>Metazoa</taxon>
        <taxon>Spiralia</taxon>
        <taxon>Gnathifera</taxon>
        <taxon>Rotifera</taxon>
        <taxon>Eurotatoria</taxon>
        <taxon>Bdelloidea</taxon>
        <taxon>Adinetida</taxon>
        <taxon>Adinetidae</taxon>
        <taxon>Adineta</taxon>
    </lineage>
</organism>
<dbReference type="EMBL" id="CAJNOE010000059">
    <property type="protein sequence ID" value="CAF0833491.1"/>
    <property type="molecule type" value="Genomic_DNA"/>
</dbReference>
<proteinExistence type="predicted"/>
<reference evidence="2" key="1">
    <citation type="submission" date="2021-02" db="EMBL/GenBank/DDBJ databases">
        <authorList>
            <person name="Nowell W R."/>
        </authorList>
    </citation>
    <scope>NUCLEOTIDE SEQUENCE</scope>
</reference>
<dbReference type="AlphaFoldDB" id="A0A813UR05"/>
<dbReference type="Proteomes" id="UP000663860">
    <property type="component" value="Unassembled WGS sequence"/>
</dbReference>
<keyword evidence="1" id="KW-1133">Transmembrane helix</keyword>
<keyword evidence="1" id="KW-0472">Membrane</keyword>
<keyword evidence="1" id="KW-0812">Transmembrane</keyword>
<feature type="transmembrane region" description="Helical" evidence="1">
    <location>
        <begin position="363"/>
        <end position="389"/>
    </location>
</feature>
<feature type="transmembrane region" description="Helical" evidence="1">
    <location>
        <begin position="1168"/>
        <end position="1190"/>
    </location>
</feature>
<sequence length="1206" mass="138188">MASNLINRLWQSFLRLNLYKKSSSTDQTLSKELISTRIYVCLLPVCLIVVVIITAFMIRTIEKTEDTPSRTRFLQLTNSYSNTLYCPCSNHAITYSTFVTTEVDFHQVCSSEFIEQTWIDKLFTNENISTESTEDFRVTLSFFWQIIAGLCIASRRSWDDAVANFNTSRILSPAVSVEETIRSQVQTTFNSQIDLSQTALAHTLLAIRLMTSGDQSVSALQTNFHLRILSSGFIRMTPRLFNDCSCLNIEGCPRPATFNDSYGHLITIPGMIMDCLMLDATLASTLECYYNQTCLSLLHQSLSIGIKPLSNSSLKHFSSNSTVETLLNELMIDKMIINTDFDLYYSECNPPYCSYSYTRRFNIAFIITTIMGTFSGLSFGIRLLAPLIAKIILRRKNRIVPVENVAQIQVSWQHRFHIIRDRIRHIPQSTKEKAVSLNLFESSKPRTPTNIYRERLLTRFFIVLITISSIGVGFYVFLIKQNQLVTIPHPPVTIYEQLYNDHSTTLQCPCSNISIPYEAFLNITFILHQVCSSDLISPAWLHYLTLFDPTLVPEWPNDFMPTRDFRIMGASYFQLLAALCSMADISIADAQRVFNNTKFINDRVLAPSIFRQKTRAIIDSFINTTRNNFVRTFEWIYVTLIASQFFNGGNINFDITLITDDQLSIKSTNYQMFSIFTETAIAASSLCTCSMGYDECFIIPLLYINASYYDEFPITSFFQTVYIGCTPLLGFLNSKIGWWYNITDLEYIKETYSIVIKSQPPPDIKSLNASIFTRFGDVTTQDLVREMLLETIISNNTHFDQFYNECLPLSCTYTNKQRRRILASLLLLIALCSGLNKIFRILIPSFGKIIFSCIDWWKRRHTRRDHFSDDITCPCTHISIPYGDFISELQVDAFHEACSTNAIFDILTDGLLGLDEFNLSYGNDFKVWKFFFIDSLRLLCLLAQESVENSINVFLSSTMLINQLESRERFENEINNTINQFQKRISISFAQTLDLLRMTAQGNALLSTFSSNWNLSRAGIDSERNTSFVTIPIIHNNTEQNTSCSCATLQTCTMPVNLSNSNETMIIDGMVFGCNLLETVLLSSLSCLYSETCFINLRDLLDAPPRPVKPLNDSLTRFSVNDTIETMAYQMFIESWTNNVSYENFYSSCSPNYCVYIYRSRFDVLEMLTTFLSVFAGLSFGIRFVVPYLVKIFQKIKRRFRIEPTQ</sequence>
<accession>A0A813UR05</accession>
<evidence type="ECO:0000313" key="2">
    <source>
        <dbReference type="EMBL" id="CAF0833491.1"/>
    </source>
</evidence>
<comment type="caution">
    <text evidence="2">The sequence shown here is derived from an EMBL/GenBank/DDBJ whole genome shotgun (WGS) entry which is preliminary data.</text>
</comment>
<feature type="transmembrane region" description="Helical" evidence="1">
    <location>
        <begin position="821"/>
        <end position="839"/>
    </location>
</feature>